<evidence type="ECO:0000313" key="9">
    <source>
        <dbReference type="Proteomes" id="UP000613113"/>
    </source>
</evidence>
<comment type="subcellular location">
    <subcellularLocation>
        <location evidence="1">Cell membrane</location>
        <topology evidence="1">Multi-pass membrane protein</topology>
    </subcellularLocation>
</comment>
<comment type="similarity">
    <text evidence="2">Belongs to the DoxX family.</text>
</comment>
<keyword evidence="6 7" id="KW-0472">Membrane</keyword>
<evidence type="ECO:0000256" key="7">
    <source>
        <dbReference type="SAM" id="Phobius"/>
    </source>
</evidence>
<feature type="transmembrane region" description="Helical" evidence="7">
    <location>
        <begin position="109"/>
        <end position="133"/>
    </location>
</feature>
<evidence type="ECO:0000256" key="5">
    <source>
        <dbReference type="ARBA" id="ARBA00022989"/>
    </source>
</evidence>
<name>A0ABR6YJ11_9BURK</name>
<protein>
    <submittedName>
        <fullName evidence="8">DoxX family protein</fullName>
    </submittedName>
</protein>
<dbReference type="RefSeq" id="WP_186861481.1">
    <property type="nucleotide sequence ID" value="NZ_JACOGC010000001.1"/>
</dbReference>
<dbReference type="EMBL" id="JACOGC010000001">
    <property type="protein sequence ID" value="MBC3883813.1"/>
    <property type="molecule type" value="Genomic_DNA"/>
</dbReference>
<keyword evidence="9" id="KW-1185">Reference proteome</keyword>
<evidence type="ECO:0000256" key="4">
    <source>
        <dbReference type="ARBA" id="ARBA00022692"/>
    </source>
</evidence>
<reference evidence="8 9" key="1">
    <citation type="submission" date="2020-08" db="EMBL/GenBank/DDBJ databases">
        <title>Novel species isolated from subtropical streams in China.</title>
        <authorList>
            <person name="Lu H."/>
        </authorList>
    </citation>
    <scope>NUCLEOTIDE SEQUENCE [LARGE SCALE GENOMIC DNA]</scope>
    <source>
        <strain evidence="8 9">FT31W</strain>
    </source>
</reference>
<keyword evidence="3" id="KW-1003">Cell membrane</keyword>
<proteinExistence type="inferred from homology"/>
<dbReference type="Proteomes" id="UP000613113">
    <property type="component" value="Unassembled WGS sequence"/>
</dbReference>
<accession>A0ABR6YJ11</accession>
<evidence type="ECO:0000313" key="8">
    <source>
        <dbReference type="EMBL" id="MBC3883813.1"/>
    </source>
</evidence>
<evidence type="ECO:0000256" key="3">
    <source>
        <dbReference type="ARBA" id="ARBA00022475"/>
    </source>
</evidence>
<dbReference type="InterPro" id="IPR051907">
    <property type="entry name" value="DoxX-like_oxidoreductase"/>
</dbReference>
<gene>
    <name evidence="8" type="ORF">H8K27_01570</name>
</gene>
<evidence type="ECO:0000256" key="1">
    <source>
        <dbReference type="ARBA" id="ARBA00004651"/>
    </source>
</evidence>
<dbReference type="InterPro" id="IPR032808">
    <property type="entry name" value="DoxX"/>
</dbReference>
<dbReference type="PANTHER" id="PTHR33452">
    <property type="entry name" value="OXIDOREDUCTASE CATD-RELATED"/>
    <property type="match status" value="1"/>
</dbReference>
<dbReference type="PANTHER" id="PTHR33452:SF1">
    <property type="entry name" value="INNER MEMBRANE PROTEIN YPHA-RELATED"/>
    <property type="match status" value="1"/>
</dbReference>
<evidence type="ECO:0000256" key="6">
    <source>
        <dbReference type="ARBA" id="ARBA00023136"/>
    </source>
</evidence>
<comment type="caution">
    <text evidence="8">The sequence shown here is derived from an EMBL/GenBank/DDBJ whole genome shotgun (WGS) entry which is preliminary data.</text>
</comment>
<keyword evidence="4 7" id="KW-0812">Transmembrane</keyword>
<organism evidence="8 9">
    <name type="scientific">Undibacterium griseum</name>
    <dbReference type="NCBI Taxonomy" id="2762295"/>
    <lineage>
        <taxon>Bacteria</taxon>
        <taxon>Pseudomonadati</taxon>
        <taxon>Pseudomonadota</taxon>
        <taxon>Betaproteobacteria</taxon>
        <taxon>Burkholderiales</taxon>
        <taxon>Oxalobacteraceae</taxon>
        <taxon>Undibacterium</taxon>
    </lineage>
</organism>
<evidence type="ECO:0000256" key="2">
    <source>
        <dbReference type="ARBA" id="ARBA00006679"/>
    </source>
</evidence>
<dbReference type="Pfam" id="PF07681">
    <property type="entry name" value="DoxX"/>
    <property type="match status" value="1"/>
</dbReference>
<keyword evidence="5 7" id="KW-1133">Transmembrane helix</keyword>
<sequence>MNEHHHISHIRRSQPLIALIQRLITLFGHIPDSLIAAVGRFSIAAVFWKSGQTKIQGLAIDLISGEFTLGWPHLSDSATELFRSEYHLPWIAPELAAPMAAMAEHVFPVLLLLGLATRFSALALFGMTMVIEIFVYPDAYPVHGTWAAILLYLMAKGPGKISVDHWIARCVQR</sequence>